<dbReference type="Gene3D" id="1.25.40.10">
    <property type="entry name" value="Tetratricopeptide repeat domain"/>
    <property type="match status" value="1"/>
</dbReference>
<evidence type="ECO:0000313" key="1">
    <source>
        <dbReference type="EMBL" id="KAK2714273.1"/>
    </source>
</evidence>
<protein>
    <submittedName>
        <fullName evidence="1">Uncharacterized protein</fullName>
    </submittedName>
</protein>
<dbReference type="Proteomes" id="UP001187531">
    <property type="component" value="Unassembled WGS sequence"/>
</dbReference>
<organism evidence="1 2">
    <name type="scientific">Artemia franciscana</name>
    <name type="common">Brine shrimp</name>
    <name type="synonym">Artemia sanfranciscana</name>
    <dbReference type="NCBI Taxonomy" id="6661"/>
    <lineage>
        <taxon>Eukaryota</taxon>
        <taxon>Metazoa</taxon>
        <taxon>Ecdysozoa</taxon>
        <taxon>Arthropoda</taxon>
        <taxon>Crustacea</taxon>
        <taxon>Branchiopoda</taxon>
        <taxon>Anostraca</taxon>
        <taxon>Artemiidae</taxon>
        <taxon>Artemia</taxon>
    </lineage>
</organism>
<reference evidence="1" key="1">
    <citation type="submission" date="2023-07" db="EMBL/GenBank/DDBJ databases">
        <title>Chromosome-level genome assembly of Artemia franciscana.</title>
        <authorList>
            <person name="Jo E."/>
        </authorList>
    </citation>
    <scope>NUCLEOTIDE SEQUENCE</scope>
    <source>
        <tissue evidence="1">Whole body</tissue>
    </source>
</reference>
<keyword evidence="2" id="KW-1185">Reference proteome</keyword>
<gene>
    <name evidence="1" type="ORF">QYM36_008735</name>
</gene>
<dbReference type="SUPFAM" id="SSF81901">
    <property type="entry name" value="HCP-like"/>
    <property type="match status" value="1"/>
</dbReference>
<comment type="caution">
    <text evidence="1">The sequence shown here is derived from an EMBL/GenBank/DDBJ whole genome shotgun (WGS) entry which is preliminary data.</text>
</comment>
<proteinExistence type="predicted"/>
<name>A0AA88HS48_ARTSF</name>
<dbReference type="AlphaFoldDB" id="A0AA88HS48"/>
<dbReference type="InterPro" id="IPR011990">
    <property type="entry name" value="TPR-like_helical_dom_sf"/>
</dbReference>
<accession>A0AA88HS48</accession>
<evidence type="ECO:0000313" key="2">
    <source>
        <dbReference type="Proteomes" id="UP001187531"/>
    </source>
</evidence>
<sequence>MYGYFYEHFLTTNENISEIHLDLARYHELSRFSSPGDEYDKTAALFHLRRAADCGVLEAVIASARIYLQLPHNILEDIDLPFSLEHEDIGLDYMTYAAEAGDRAAMIFLAKVYDTGLNLGTRVRSWTEAVRLYSKAVAALTEMDDDGHFDGTMDDPQYQLIARQAEMYRDGGFGLEINYVKAGEFWNSKDPERLKFQLQKASYNCL</sequence>
<dbReference type="EMBL" id="JAVRJZ010000013">
    <property type="protein sequence ID" value="KAK2714273.1"/>
    <property type="molecule type" value="Genomic_DNA"/>
</dbReference>